<protein>
    <submittedName>
        <fullName evidence="2">Uncharacterized protein</fullName>
    </submittedName>
</protein>
<evidence type="ECO:0000313" key="2">
    <source>
        <dbReference type="EMBL" id="ROT78063.1"/>
    </source>
</evidence>
<keyword evidence="1" id="KW-0812">Transmembrane</keyword>
<reference evidence="2 3" key="2">
    <citation type="submission" date="2019-01" db="EMBL/GenBank/DDBJ databases">
        <title>The decoding of complex shrimp genome reveals the adaptation for benthos swimmer, frequently molting mechanism and breeding impact on genome.</title>
        <authorList>
            <person name="Sun Y."/>
            <person name="Gao Y."/>
            <person name="Yu Y."/>
        </authorList>
    </citation>
    <scope>NUCLEOTIDE SEQUENCE [LARGE SCALE GENOMIC DNA]</scope>
    <source>
        <tissue evidence="2">Muscle</tissue>
    </source>
</reference>
<dbReference type="AlphaFoldDB" id="A0A3R7MJ61"/>
<evidence type="ECO:0000313" key="3">
    <source>
        <dbReference type="Proteomes" id="UP000283509"/>
    </source>
</evidence>
<dbReference type="EMBL" id="QCYY01001442">
    <property type="protein sequence ID" value="ROT78063.1"/>
    <property type="molecule type" value="Genomic_DNA"/>
</dbReference>
<feature type="transmembrane region" description="Helical" evidence="1">
    <location>
        <begin position="47"/>
        <end position="68"/>
    </location>
</feature>
<keyword evidence="1" id="KW-0472">Membrane</keyword>
<dbReference type="OrthoDB" id="6354469at2759"/>
<reference evidence="2 3" key="1">
    <citation type="submission" date="2018-04" db="EMBL/GenBank/DDBJ databases">
        <authorList>
            <person name="Zhang X."/>
            <person name="Yuan J."/>
            <person name="Li F."/>
            <person name="Xiang J."/>
        </authorList>
    </citation>
    <scope>NUCLEOTIDE SEQUENCE [LARGE SCALE GENOMIC DNA]</scope>
    <source>
        <tissue evidence="2">Muscle</tissue>
    </source>
</reference>
<keyword evidence="1" id="KW-1133">Transmembrane helix</keyword>
<comment type="caution">
    <text evidence="2">The sequence shown here is derived from an EMBL/GenBank/DDBJ whole genome shotgun (WGS) entry which is preliminary data.</text>
</comment>
<dbReference type="Proteomes" id="UP000283509">
    <property type="component" value="Unassembled WGS sequence"/>
</dbReference>
<sequence length="209" mass="23822">MTVLRDFDGEFGTLEKVHDIPVNRYRDDVKQPAPLCLTQPLPDATRVTVGVVVPALVLLVAAASFCVVRKMSARNAAVLAEAEEARMLSSRTKKTELLVIHAREPLHPLHHVHTLRLMDQLRGFCNARVDLVDLERKGSKEMGFLQMVASIRQLLDIDLFDNYDRVYVVRFSNLWHKEEDILNVITGSRRFCLPEHTENLFVEIAYESS</sequence>
<organism evidence="2 3">
    <name type="scientific">Penaeus vannamei</name>
    <name type="common">Whiteleg shrimp</name>
    <name type="synonym">Litopenaeus vannamei</name>
    <dbReference type="NCBI Taxonomy" id="6689"/>
    <lineage>
        <taxon>Eukaryota</taxon>
        <taxon>Metazoa</taxon>
        <taxon>Ecdysozoa</taxon>
        <taxon>Arthropoda</taxon>
        <taxon>Crustacea</taxon>
        <taxon>Multicrustacea</taxon>
        <taxon>Malacostraca</taxon>
        <taxon>Eumalacostraca</taxon>
        <taxon>Eucarida</taxon>
        <taxon>Decapoda</taxon>
        <taxon>Dendrobranchiata</taxon>
        <taxon>Penaeoidea</taxon>
        <taxon>Penaeidae</taxon>
        <taxon>Penaeus</taxon>
    </lineage>
</organism>
<name>A0A3R7MJ61_PENVA</name>
<keyword evidence="3" id="KW-1185">Reference proteome</keyword>
<proteinExistence type="predicted"/>
<accession>A0A3R7MJ61</accession>
<gene>
    <name evidence="2" type="ORF">C7M84_003246</name>
</gene>
<evidence type="ECO:0000256" key="1">
    <source>
        <dbReference type="SAM" id="Phobius"/>
    </source>
</evidence>